<dbReference type="InterPro" id="IPR009081">
    <property type="entry name" value="PP-bd_ACP"/>
</dbReference>
<dbReference type="RefSeq" id="WP_330136571.1">
    <property type="nucleotide sequence ID" value="NZ_JAUTXY010000018.1"/>
</dbReference>
<dbReference type="Gene3D" id="3.30.300.30">
    <property type="match status" value="2"/>
</dbReference>
<dbReference type="Pfam" id="PF00550">
    <property type="entry name" value="PP-binding"/>
    <property type="match status" value="2"/>
</dbReference>
<dbReference type="InterPro" id="IPR000873">
    <property type="entry name" value="AMP-dep_synth/lig_dom"/>
</dbReference>
<dbReference type="InterPro" id="IPR025110">
    <property type="entry name" value="AMP-bd_C"/>
</dbReference>
<name>A0ABU7LIL5_9NOCA</name>
<gene>
    <name evidence="5" type="ORF">Q7514_28180</name>
</gene>
<evidence type="ECO:0000256" key="1">
    <source>
        <dbReference type="ARBA" id="ARBA00001957"/>
    </source>
</evidence>
<feature type="domain" description="Carrier" evidence="4">
    <location>
        <begin position="962"/>
        <end position="1037"/>
    </location>
</feature>
<dbReference type="SMART" id="SM00823">
    <property type="entry name" value="PKS_PP"/>
    <property type="match status" value="2"/>
</dbReference>
<dbReference type="InterPro" id="IPR006162">
    <property type="entry name" value="Ppantetheine_attach_site"/>
</dbReference>
<evidence type="ECO:0000313" key="6">
    <source>
        <dbReference type="Proteomes" id="UP001336020"/>
    </source>
</evidence>
<dbReference type="PANTHER" id="PTHR45527:SF1">
    <property type="entry name" value="FATTY ACID SYNTHASE"/>
    <property type="match status" value="1"/>
</dbReference>
<dbReference type="NCBIfam" id="TIGR01733">
    <property type="entry name" value="AA-adenyl-dom"/>
    <property type="match status" value="2"/>
</dbReference>
<dbReference type="InterPro" id="IPR020802">
    <property type="entry name" value="TesA-like"/>
</dbReference>
<dbReference type="InterPro" id="IPR001242">
    <property type="entry name" value="Condensation_dom"/>
</dbReference>
<dbReference type="Gene3D" id="1.10.1200.10">
    <property type="entry name" value="ACP-like"/>
    <property type="match status" value="1"/>
</dbReference>
<dbReference type="PROSITE" id="PS00012">
    <property type="entry name" value="PHOSPHOPANTETHEINE"/>
    <property type="match status" value="1"/>
</dbReference>
<dbReference type="InterPro" id="IPR023213">
    <property type="entry name" value="CAT-like_dom_sf"/>
</dbReference>
<dbReference type="InterPro" id="IPR020845">
    <property type="entry name" value="AMP-binding_CS"/>
</dbReference>
<dbReference type="InterPro" id="IPR036736">
    <property type="entry name" value="ACP-like_sf"/>
</dbReference>
<dbReference type="PANTHER" id="PTHR45527">
    <property type="entry name" value="NONRIBOSOMAL PEPTIDE SYNTHETASE"/>
    <property type="match status" value="1"/>
</dbReference>
<evidence type="ECO:0000256" key="3">
    <source>
        <dbReference type="ARBA" id="ARBA00022553"/>
    </source>
</evidence>
<organism evidence="5 6">
    <name type="scientific">Rhodococcus artemisiae</name>
    <dbReference type="NCBI Taxonomy" id="714159"/>
    <lineage>
        <taxon>Bacteria</taxon>
        <taxon>Bacillati</taxon>
        <taxon>Actinomycetota</taxon>
        <taxon>Actinomycetes</taxon>
        <taxon>Mycobacteriales</taxon>
        <taxon>Nocardiaceae</taxon>
        <taxon>Rhodococcus</taxon>
    </lineage>
</organism>
<accession>A0ABU7LIL5</accession>
<keyword evidence="6" id="KW-1185">Reference proteome</keyword>
<dbReference type="Pfam" id="PF00501">
    <property type="entry name" value="AMP-binding"/>
    <property type="match status" value="2"/>
</dbReference>
<reference evidence="5 6" key="1">
    <citation type="submission" date="2023-07" db="EMBL/GenBank/DDBJ databases">
        <authorList>
            <person name="Girao M."/>
            <person name="Carvalho M.F."/>
        </authorList>
    </citation>
    <scope>NUCLEOTIDE SEQUENCE [LARGE SCALE GENOMIC DNA]</scope>
    <source>
        <strain evidence="5 6">YIM65754</strain>
    </source>
</reference>
<dbReference type="Gene3D" id="3.30.559.10">
    <property type="entry name" value="Chloramphenicol acetyltransferase-like domain"/>
    <property type="match status" value="2"/>
</dbReference>
<evidence type="ECO:0000259" key="4">
    <source>
        <dbReference type="PROSITE" id="PS50075"/>
    </source>
</evidence>
<feature type="domain" description="Carrier" evidence="4">
    <location>
        <begin position="2010"/>
        <end position="2085"/>
    </location>
</feature>
<dbReference type="Gene3D" id="3.40.50.1820">
    <property type="entry name" value="alpha/beta hydrolase"/>
    <property type="match status" value="1"/>
</dbReference>
<dbReference type="PROSITE" id="PS50075">
    <property type="entry name" value="CARRIER"/>
    <property type="match status" value="2"/>
</dbReference>
<comment type="cofactor">
    <cofactor evidence="1">
        <name>pantetheine 4'-phosphate</name>
        <dbReference type="ChEBI" id="CHEBI:47942"/>
    </cofactor>
</comment>
<keyword evidence="2" id="KW-0596">Phosphopantetheine</keyword>
<dbReference type="EMBL" id="JAUTXY010000018">
    <property type="protein sequence ID" value="MEE2061408.1"/>
    <property type="molecule type" value="Genomic_DNA"/>
</dbReference>
<keyword evidence="3" id="KW-0597">Phosphoprotein</keyword>
<proteinExistence type="predicted"/>
<dbReference type="SUPFAM" id="SSF56801">
    <property type="entry name" value="Acetyl-CoA synthetase-like"/>
    <property type="match status" value="2"/>
</dbReference>
<dbReference type="Gene3D" id="3.30.559.30">
    <property type="entry name" value="Nonribosomal peptide synthetase, condensation domain"/>
    <property type="match status" value="2"/>
</dbReference>
<dbReference type="SUPFAM" id="SSF53474">
    <property type="entry name" value="alpha/beta-Hydrolases"/>
    <property type="match status" value="1"/>
</dbReference>
<dbReference type="CDD" id="cd19540">
    <property type="entry name" value="LCL_NRPS-like"/>
    <property type="match status" value="1"/>
</dbReference>
<dbReference type="SUPFAM" id="SSF52777">
    <property type="entry name" value="CoA-dependent acyltransferases"/>
    <property type="match status" value="4"/>
</dbReference>
<dbReference type="Proteomes" id="UP001336020">
    <property type="component" value="Unassembled WGS sequence"/>
</dbReference>
<dbReference type="InterPro" id="IPR045851">
    <property type="entry name" value="AMP-bd_C_sf"/>
</dbReference>
<dbReference type="Pfam" id="PF13193">
    <property type="entry name" value="AMP-binding_C"/>
    <property type="match status" value="2"/>
</dbReference>
<dbReference type="InterPro" id="IPR020806">
    <property type="entry name" value="PKS_PP-bd"/>
</dbReference>
<dbReference type="Pfam" id="PF00668">
    <property type="entry name" value="Condensation"/>
    <property type="match status" value="2"/>
</dbReference>
<dbReference type="InterPro" id="IPR010071">
    <property type="entry name" value="AA_adenyl_dom"/>
</dbReference>
<dbReference type="Pfam" id="PF00975">
    <property type="entry name" value="Thioesterase"/>
    <property type="match status" value="1"/>
</dbReference>
<dbReference type="SMART" id="SM00824">
    <property type="entry name" value="PKS_TE"/>
    <property type="match status" value="1"/>
</dbReference>
<dbReference type="InterPro" id="IPR029058">
    <property type="entry name" value="AB_hydrolase_fold"/>
</dbReference>
<evidence type="ECO:0000313" key="5">
    <source>
        <dbReference type="EMBL" id="MEE2061408.1"/>
    </source>
</evidence>
<comment type="caution">
    <text evidence="5">The sequence shown here is derived from an EMBL/GenBank/DDBJ whole genome shotgun (WGS) entry which is preliminary data.</text>
</comment>
<dbReference type="Gene3D" id="3.40.50.980">
    <property type="match status" value="4"/>
</dbReference>
<dbReference type="InterPro" id="IPR001031">
    <property type="entry name" value="Thioesterase"/>
</dbReference>
<dbReference type="Gene3D" id="2.30.38.10">
    <property type="entry name" value="Luciferase, Domain 3"/>
    <property type="match status" value="2"/>
</dbReference>
<dbReference type="SUPFAM" id="SSF47336">
    <property type="entry name" value="ACP-like"/>
    <property type="match status" value="2"/>
</dbReference>
<sequence>MAAATVVVHEPFPLSPAQRGLWFAQQLAPRVPICIAQYVDIRGVLDVDLFRRVSLVAAHEFQSVFLRLVDIDGEPHQVVAPPPDAELDVHDFRAAPDPEAAAHEWMDHNHTAEIDLTDEPLTEAALLQVADDRYFWYTRIHHIALDGHGAATMVDRVAELYTAEFENREPQPNRAADLRTLQQLDHDYRASRRYEQDRAHWAERLHSRSAAVTLTDKIAPPAVRSRVARAALTEETTARLDASGADAAARIVSAFACHLAQTTGRQDVLVDIPVSARTTAVLRRSGGMLANVVPLLVTVRTDGTVGTLVDRVRLELTGALRHQRGNVEDILRELGADAAARRISSPVVNVMLFDRQWRFGPAVADFHILTAGPVPDIMINIYRSGHPPRTIVEIRANPGRYTDDEVHRHHARLLDVVDAFACASSDTPLTDIGVIDVPGAVRGAPGENGTTMPEVLAAAVAANPQGVAVQCEGRTLTYTELDMVSDRLAHALRVSGAGPETVVAVAIARSIESVVALWSVVKSGAAFVPVDPSYPAERIAHMLTDSAVAVGLTTPQFRAALPDAIRWLELREGLPATELTPCAPAAVHPDGAAYLIYTSGSTGLPKGVTITHRGIADLVAEQRDRFRGHPGARVLHCASPSFDASVFEILWAAGSASRLVVVPPAVTGGDELAEILPRNDVTHAVLTPTVLSTVPRLPGSLHTLAVAGEACPDELVERLAPGRTMINGYGPTESTVMSNAATIVAGEPVTIGGPVRGLTETVLDDRLRPVPVGVAGELYVAGPALARGYRNREALTATRFVAAPGGARMYRTGDVVRWRRLPDRTLVLDYVGRSDFQIKIRGIRVELGEIDAALVRHPVVAAAVTVGRPDPSGDVVPVSYVVPTAGEPANFTAGEPANFTAGEPAIPTAGELTAYLRGCVPAHLVPAAIVVLDELPVTPVGKLDRNALPEPVFGAGRAEFVAPDGNAERAVAEVFAEVLGLERVGRSDHFFDLGGNSLSATRAVARVNAALGVGLGVRDLFESPVVAALAVHAGRAAPAAGSVPAGPRPDRVPLAPAQQRMWIINQVDTASPAYNVPIALHVTGDLDLDVLRAAFADVVARHEPLRTRYPSSERGPYQDVLDDAAFDFTPVPVRGEVGMREALRELATAGFDVSRDLPVRTALLQLGPADHVVVVVVHHIAADGASTLPLARDTMLAYTSRLQGHAPAWAPLPSRYTDHALGHLARLGDATDPQSLLARQIDFWRSTLDGVPELLDLPVDRPRPARRTHHGATVSFEIPAELTSGVSALAHAHDVTVFMVMHAAFAILLERLTGATTLAIGTPVAGRGAAELDDMVGMFVNTVVLRSDIDASASFGEFLDRTRDRDLDAFDHADVPFDRVVQALDPARSTSHAPLFQALLEFRNIAPTRVELPGLVIDTVDVAPPVAKCDLYLAVEEPRDGNVTAAEFGYATDIFDEVSIQRFAAEFTRILDAVVTRPDREVGGIDILSTSERADLVPVSGRPMEPAVTLPRLLTHGATIGGDAVAVVCGNDQLTYRALDSRSNRLARRLIELGAGPESVVAVALTRSIESVLALWAVAKTGAAFVAVDPKYPSARIEHMIEDSGATIGVTVDELHADLPLQRWVMLDDLDESNTIAAHSDRAIADIDRRIPLRPHQAAYLVYTSGSTGTPKGVVVTHTGLAGFVEEQRTRFVLGSRSRVLHFASPSFDAAILEQLWAFGSGGCLIVAPPTVYGGIELADLLARERVTHIALTPSVLATLDPAGLTHLHTVVVGGESCPPELVAQWAPGRDMVNTYGPAENTIQTNAGTPLVAGGPVELGGPIRGITEQVLDHRLRPVPVGVVGELYVSGPAVARGYRNRRGGTASRFVADPSGKPGERMYRTGDLVRWRHAADGTLTLDYVGRSDLQVKIRGFRIEPGEIESVLRDAPRVARAVVTVRRDRLDSYVVPVPGAAIVADDVRAHAQTRLAPHMVPATLTVLDALPVTPNGKLDRTALPIPDLIEGRRPYRAPRDATEQAVVSAFAGTLDIPRVGLDDDYFALGGTSLGATAVVAALAESFGRPVPVQWIFTHPTPGSLARRLVDSPAGEDSFDAVIPLREGGSGDPLFCVHPAAGLAWCFAGLARRIDDRPVYGLQSPLLADPDCDVDTLAGLASAHVESIRATQPHGPYHLLGYSVGGQIAHEIAAQLDAAGEVVASLTMLDTHLQEDAPDAEIVTAEIEALAPGCARPRRELLRSAFNRTVGFAAVHRPTARPVADLVFFESADAVAARMPEPAEVWQPHIDGHIVTHRLDITHRDMTGPHALDQITPVLTDHLRKGQS</sequence>
<protein>
    <submittedName>
        <fullName evidence="5">Amino acid adenylation domain-containing protein</fullName>
    </submittedName>
</protein>
<evidence type="ECO:0000256" key="2">
    <source>
        <dbReference type="ARBA" id="ARBA00022450"/>
    </source>
</evidence>
<dbReference type="PROSITE" id="PS00455">
    <property type="entry name" value="AMP_BINDING"/>
    <property type="match status" value="2"/>
</dbReference>